<dbReference type="EMBL" id="JAWWNJ010000016">
    <property type="protein sequence ID" value="KAK7039926.1"/>
    <property type="molecule type" value="Genomic_DNA"/>
</dbReference>
<feature type="compositionally biased region" description="Low complexity" evidence="1">
    <location>
        <begin position="274"/>
        <end position="286"/>
    </location>
</feature>
<evidence type="ECO:0000313" key="3">
    <source>
        <dbReference type="Proteomes" id="UP001362999"/>
    </source>
</evidence>
<evidence type="ECO:0000313" key="2">
    <source>
        <dbReference type="EMBL" id="KAK7039926.1"/>
    </source>
</evidence>
<organism evidence="2 3">
    <name type="scientific">Favolaschia claudopus</name>
    <dbReference type="NCBI Taxonomy" id="2862362"/>
    <lineage>
        <taxon>Eukaryota</taxon>
        <taxon>Fungi</taxon>
        <taxon>Dikarya</taxon>
        <taxon>Basidiomycota</taxon>
        <taxon>Agaricomycotina</taxon>
        <taxon>Agaricomycetes</taxon>
        <taxon>Agaricomycetidae</taxon>
        <taxon>Agaricales</taxon>
        <taxon>Marasmiineae</taxon>
        <taxon>Mycenaceae</taxon>
        <taxon>Favolaschia</taxon>
    </lineage>
</organism>
<keyword evidence="3" id="KW-1185">Reference proteome</keyword>
<sequence>MDMRDEEPEYLSTCEDGTQGHQYPPAPAPSWTRRGSITAMTPGGDTSHQPPHVGEEGGGSIFLLESTPPARRTRKTIQASSPPEGGQTWVAPSGHGYEATGVWRRRYRNCVVRLPSTLPDGKSQIDGDASGDAGWQRILLTPEGADHGGPLISCSCSASGVAPYYTVSAPASAPLSSYTSSRPMLPHLQEQILVEGRKDEEDIPIIRPRNVFMNSYAPSLFSPTRLLPSPLPSNSDFSASLIRAASPRDAFHGRGRPALLTLHTPPSLVPGPYPTSSSSPSEMTSSVDMAPAYGESPSSAAAR</sequence>
<reference evidence="2 3" key="1">
    <citation type="journal article" date="2024" name="J Genomics">
        <title>Draft genome sequencing and assembly of Favolaschia claudopus CIRM-BRFM 2984 isolated from oak limbs.</title>
        <authorList>
            <person name="Navarro D."/>
            <person name="Drula E."/>
            <person name="Chaduli D."/>
            <person name="Cazenave R."/>
            <person name="Ahrendt S."/>
            <person name="Wang J."/>
            <person name="Lipzen A."/>
            <person name="Daum C."/>
            <person name="Barry K."/>
            <person name="Grigoriev I.V."/>
            <person name="Favel A."/>
            <person name="Rosso M.N."/>
            <person name="Martin F."/>
        </authorList>
    </citation>
    <scope>NUCLEOTIDE SEQUENCE [LARGE SCALE GENOMIC DNA]</scope>
    <source>
        <strain evidence="2 3">CIRM-BRFM 2984</strain>
    </source>
</reference>
<comment type="caution">
    <text evidence="2">The sequence shown here is derived from an EMBL/GenBank/DDBJ whole genome shotgun (WGS) entry which is preliminary data.</text>
</comment>
<feature type="region of interest" description="Disordered" evidence="1">
    <location>
        <begin position="1"/>
        <end position="93"/>
    </location>
</feature>
<accession>A0AAW0CLK4</accession>
<proteinExistence type="predicted"/>
<name>A0AAW0CLK4_9AGAR</name>
<gene>
    <name evidence="2" type="ORF">R3P38DRAFT_3469203</name>
</gene>
<feature type="region of interest" description="Disordered" evidence="1">
    <location>
        <begin position="253"/>
        <end position="303"/>
    </location>
</feature>
<evidence type="ECO:0000256" key="1">
    <source>
        <dbReference type="SAM" id="MobiDB-lite"/>
    </source>
</evidence>
<dbReference type="Proteomes" id="UP001362999">
    <property type="component" value="Unassembled WGS sequence"/>
</dbReference>
<dbReference type="AlphaFoldDB" id="A0AAW0CLK4"/>
<protein>
    <submittedName>
        <fullName evidence="2">Uncharacterized protein</fullName>
    </submittedName>
</protein>
<feature type="compositionally biased region" description="Polar residues" evidence="1">
    <location>
        <begin position="33"/>
        <end position="49"/>
    </location>
</feature>